<dbReference type="InterPro" id="IPR000873">
    <property type="entry name" value="AMP-dep_synth/lig_dom"/>
</dbReference>
<dbReference type="SUPFAM" id="SSF56801">
    <property type="entry name" value="Acetyl-CoA synthetase-like"/>
    <property type="match status" value="1"/>
</dbReference>
<dbReference type="Gene3D" id="3.40.50.12780">
    <property type="entry name" value="N-terminal domain of ligase-like"/>
    <property type="match status" value="1"/>
</dbReference>
<evidence type="ECO:0000256" key="1">
    <source>
        <dbReference type="ARBA" id="ARBA00006432"/>
    </source>
</evidence>
<evidence type="ECO:0000256" key="2">
    <source>
        <dbReference type="ARBA" id="ARBA00022598"/>
    </source>
</evidence>
<feature type="domain" description="AMP-dependent synthetase/ligase" evidence="3">
    <location>
        <begin position="12"/>
        <end position="376"/>
    </location>
</feature>
<dbReference type="EMBL" id="JZXC01000001">
    <property type="protein sequence ID" value="KKA09998.1"/>
    <property type="molecule type" value="Genomic_DNA"/>
</dbReference>
<dbReference type="GO" id="GO:0031956">
    <property type="term" value="F:medium-chain fatty acid-CoA ligase activity"/>
    <property type="evidence" value="ECO:0007669"/>
    <property type="project" value="TreeGrafter"/>
</dbReference>
<organism evidence="5 6">
    <name type="scientific">Pseudomonas kilonensis</name>
    <dbReference type="NCBI Taxonomy" id="132476"/>
    <lineage>
        <taxon>Bacteria</taxon>
        <taxon>Pseudomonadati</taxon>
        <taxon>Pseudomonadota</taxon>
        <taxon>Gammaproteobacteria</taxon>
        <taxon>Pseudomonadales</taxon>
        <taxon>Pseudomonadaceae</taxon>
        <taxon>Pseudomonas</taxon>
    </lineage>
</organism>
<dbReference type="Proteomes" id="UP000033662">
    <property type="component" value="Unassembled WGS sequence"/>
</dbReference>
<dbReference type="InterPro" id="IPR042099">
    <property type="entry name" value="ANL_N_sf"/>
</dbReference>
<dbReference type="PANTHER" id="PTHR43201:SF5">
    <property type="entry name" value="MEDIUM-CHAIN ACYL-COA LIGASE ACSF2, MITOCHONDRIAL"/>
    <property type="match status" value="1"/>
</dbReference>
<sequence>MVWIGDVASLGARRYPQRPALIFAERGKTLTYAELEQYSNAFVEQLRLRGLNPGDRIAYLGRNSDLYYPVLFGAIRAGIVLVPLNWRQSATEAAFQLEDSQARWLLVDEELEEIARAALNYLKAAPPLTRIDGRDGEENLRSILARASTAPVIAALHDPEQTVLQVYTSGTTGRPKGVLITHGCLSIARHAECISPDWSDWVEGEVSLSAMPNFHMGGLSWVLIGLVRLSSVVITADPLPGNMLRLIREYSVDRSFIVPTVIRAIVDELHDRNEPAPALKGIYYGAMPMSETLLKESMELFSCKFGQFFGMTELTGTATFLPPDEHRLASPDRLKSVGRPIAGMSLEIRDPEGEVLEFGQPGEIWIKAPTLMQGYWRQPQKTAEVVVQGWFATGDGGYLTEGGFLYLTDRIKDMIVSGGENIYPIEVEEAFLKHPAVLAAAVVGVPDERWGEIVVAVLELRPGHSVSEEQLRSYVRDLISTYKCPKTIRFDTLPRTASGKVQRSLLRLRMLDTPKSVPTSTS</sequence>
<evidence type="ECO:0000259" key="3">
    <source>
        <dbReference type="Pfam" id="PF00501"/>
    </source>
</evidence>
<name>A0A0F4XXA7_9PSED</name>
<dbReference type="GO" id="GO:0006631">
    <property type="term" value="P:fatty acid metabolic process"/>
    <property type="evidence" value="ECO:0007669"/>
    <property type="project" value="TreeGrafter"/>
</dbReference>
<dbReference type="Pfam" id="PF13193">
    <property type="entry name" value="AMP-binding_C"/>
    <property type="match status" value="1"/>
</dbReference>
<evidence type="ECO:0000313" key="6">
    <source>
        <dbReference type="Proteomes" id="UP000033662"/>
    </source>
</evidence>
<dbReference type="AlphaFoldDB" id="A0A0F4XXA7"/>
<dbReference type="Pfam" id="PF00501">
    <property type="entry name" value="AMP-binding"/>
    <property type="match status" value="1"/>
</dbReference>
<evidence type="ECO:0000259" key="4">
    <source>
        <dbReference type="Pfam" id="PF13193"/>
    </source>
</evidence>
<comment type="caution">
    <text evidence="5">The sequence shown here is derived from an EMBL/GenBank/DDBJ whole genome shotgun (WGS) entry which is preliminary data.</text>
</comment>
<feature type="domain" description="AMP-binding enzyme C-terminal" evidence="4">
    <location>
        <begin position="426"/>
        <end position="500"/>
    </location>
</feature>
<accession>A0A0F4XXA7</accession>
<evidence type="ECO:0000313" key="5">
    <source>
        <dbReference type="EMBL" id="KKA09998.1"/>
    </source>
</evidence>
<dbReference type="Gene3D" id="3.30.300.30">
    <property type="match status" value="1"/>
</dbReference>
<dbReference type="PANTHER" id="PTHR43201">
    <property type="entry name" value="ACYL-COA SYNTHETASE"/>
    <property type="match status" value="1"/>
</dbReference>
<dbReference type="PATRIC" id="fig|132476.4.peg.273"/>
<evidence type="ECO:0008006" key="7">
    <source>
        <dbReference type="Google" id="ProtNLM"/>
    </source>
</evidence>
<dbReference type="FunFam" id="3.30.300.30:FF:000008">
    <property type="entry name" value="2,3-dihydroxybenzoate-AMP ligase"/>
    <property type="match status" value="1"/>
</dbReference>
<comment type="similarity">
    <text evidence="1">Belongs to the ATP-dependent AMP-binding enzyme family.</text>
</comment>
<reference evidence="5 6" key="1">
    <citation type="submission" date="2015-03" db="EMBL/GenBank/DDBJ databases">
        <title>Pseudomonas fluorescens 1855-344 Genome sequencing and assembly.</title>
        <authorList>
            <person name="Eng W.W.H."/>
            <person name="Gan H.M."/>
            <person name="Savka M.A."/>
        </authorList>
    </citation>
    <scope>NUCLEOTIDE SEQUENCE [LARGE SCALE GENOMIC DNA]</scope>
    <source>
        <strain evidence="5 6">1855-344</strain>
    </source>
</reference>
<dbReference type="InterPro" id="IPR045851">
    <property type="entry name" value="AMP-bd_C_sf"/>
</dbReference>
<proteinExistence type="inferred from homology"/>
<dbReference type="InterPro" id="IPR025110">
    <property type="entry name" value="AMP-bd_C"/>
</dbReference>
<protein>
    <recommendedName>
        <fullName evidence="7">Long-chain fatty acid--CoA ligase</fullName>
    </recommendedName>
</protein>
<keyword evidence="2" id="KW-0436">Ligase</keyword>
<gene>
    <name evidence="5" type="ORF">VP02_01240</name>
</gene>